<accession>A0A410WVV4</accession>
<keyword evidence="5" id="KW-1185">Reference proteome</keyword>
<dbReference type="GeneID" id="95375620"/>
<feature type="transmembrane region" description="Helical" evidence="1">
    <location>
        <begin position="12"/>
        <end position="31"/>
    </location>
</feature>
<dbReference type="RefSeq" id="WP_042228268.1">
    <property type="nucleotide sequence ID" value="NZ_CP026520.1"/>
</dbReference>
<evidence type="ECO:0000313" key="2">
    <source>
        <dbReference type="EMBL" id="MCY9594307.1"/>
    </source>
</evidence>
<organism evidence="3 4">
    <name type="scientific">Paenibacillus chitinolyticus</name>
    <dbReference type="NCBI Taxonomy" id="79263"/>
    <lineage>
        <taxon>Bacteria</taxon>
        <taxon>Bacillati</taxon>
        <taxon>Bacillota</taxon>
        <taxon>Bacilli</taxon>
        <taxon>Bacillales</taxon>
        <taxon>Paenibacillaceae</taxon>
        <taxon>Paenibacillus</taxon>
    </lineage>
</organism>
<keyword evidence="1" id="KW-0472">Membrane</keyword>
<protein>
    <submittedName>
        <fullName evidence="3">Uncharacterized protein</fullName>
    </submittedName>
</protein>
<dbReference type="EMBL" id="JAMDMJ010000001">
    <property type="protein sequence ID" value="MCY9594307.1"/>
    <property type="molecule type" value="Genomic_DNA"/>
</dbReference>
<evidence type="ECO:0000313" key="5">
    <source>
        <dbReference type="Proteomes" id="UP001527202"/>
    </source>
</evidence>
<proteinExistence type="predicted"/>
<evidence type="ECO:0000256" key="1">
    <source>
        <dbReference type="SAM" id="Phobius"/>
    </source>
</evidence>
<reference evidence="2 5" key="2">
    <citation type="submission" date="2022-05" db="EMBL/GenBank/DDBJ databases">
        <title>Genome Sequencing of Bee-Associated Microbes.</title>
        <authorList>
            <person name="Dunlap C."/>
        </authorList>
    </citation>
    <scope>NUCLEOTIDE SEQUENCE [LARGE SCALE GENOMIC DNA]</scope>
    <source>
        <strain evidence="2 5">NRRL B-23120</strain>
    </source>
</reference>
<keyword evidence="1" id="KW-0812">Transmembrane</keyword>
<keyword evidence="1" id="KW-1133">Transmembrane helix</keyword>
<evidence type="ECO:0000313" key="3">
    <source>
        <dbReference type="EMBL" id="QAV18441.1"/>
    </source>
</evidence>
<name>A0A410WVV4_9BACL</name>
<dbReference type="OrthoDB" id="2662133at2"/>
<dbReference type="KEGG" id="pchi:PC41400_12445"/>
<reference evidence="3 4" key="1">
    <citation type="submission" date="2018-01" db="EMBL/GenBank/DDBJ databases">
        <title>The whole genome sequencing and assembly of Paenibacillus chitinolyticus KCCM 41400 strain.</title>
        <authorList>
            <person name="Kim J.-Y."/>
            <person name="Park M.-K."/>
            <person name="Lee Y.-J."/>
            <person name="Yi H."/>
            <person name="Bahn Y.-S."/>
            <person name="Kim J.F."/>
            <person name="Lee D.-W."/>
        </authorList>
    </citation>
    <scope>NUCLEOTIDE SEQUENCE [LARGE SCALE GENOMIC DNA]</scope>
    <source>
        <strain evidence="3 4">KCCM 41400</strain>
    </source>
</reference>
<feature type="transmembrane region" description="Helical" evidence="1">
    <location>
        <begin position="70"/>
        <end position="88"/>
    </location>
</feature>
<gene>
    <name evidence="2" type="ORF">M5X16_00755</name>
    <name evidence="3" type="ORF">PC41400_12445</name>
</gene>
<dbReference type="Proteomes" id="UP001527202">
    <property type="component" value="Unassembled WGS sequence"/>
</dbReference>
<dbReference type="EMBL" id="CP026520">
    <property type="protein sequence ID" value="QAV18441.1"/>
    <property type="molecule type" value="Genomic_DNA"/>
</dbReference>
<evidence type="ECO:0000313" key="4">
    <source>
        <dbReference type="Proteomes" id="UP000288943"/>
    </source>
</evidence>
<feature type="transmembrane region" description="Helical" evidence="1">
    <location>
        <begin position="100"/>
        <end position="116"/>
    </location>
</feature>
<sequence>MVPLKIRLVYNAIFLGTFGVPFYFVYSFIFFDSTHPAQTIYFVLISLAAMNIRLREKLLSVPQKESRKKKIFVGVLGLSMLTGVFAYYEGWQTALQKGPLGMLLIMGGLYTGHLLLEKLIAARFRADNPPEESSLSS</sequence>
<feature type="transmembrane region" description="Helical" evidence="1">
    <location>
        <begin position="37"/>
        <end position="54"/>
    </location>
</feature>
<dbReference type="AlphaFoldDB" id="A0A410WVV4"/>
<dbReference type="Proteomes" id="UP000288943">
    <property type="component" value="Chromosome"/>
</dbReference>